<dbReference type="RefSeq" id="WP_304275855.1">
    <property type="nucleotide sequence ID" value="NZ_QFQZ01000015.1"/>
</dbReference>
<dbReference type="InterPro" id="IPR007688">
    <property type="entry name" value="Conjugal_tfr_TrbL/VirB6"/>
</dbReference>
<dbReference type="GO" id="GO:0016020">
    <property type="term" value="C:membrane"/>
    <property type="evidence" value="ECO:0007669"/>
    <property type="project" value="UniProtKB-SubCell"/>
</dbReference>
<dbReference type="Proteomes" id="UP000249393">
    <property type="component" value="Unassembled WGS sequence"/>
</dbReference>
<feature type="region of interest" description="Disordered" evidence="6">
    <location>
        <begin position="309"/>
        <end position="407"/>
    </location>
</feature>
<feature type="transmembrane region" description="Helical" evidence="7">
    <location>
        <begin position="243"/>
        <end position="265"/>
    </location>
</feature>
<gene>
    <name evidence="8" type="primary">trbL</name>
    <name evidence="8" type="ORF">DI526_06865</name>
</gene>
<proteinExistence type="inferred from homology"/>
<dbReference type="InterPro" id="IPR014150">
    <property type="entry name" value="Conjugal_tfr_TrbL"/>
</dbReference>
<keyword evidence="3 7" id="KW-0812">Transmembrane</keyword>
<feature type="transmembrane region" description="Helical" evidence="7">
    <location>
        <begin position="202"/>
        <end position="222"/>
    </location>
</feature>
<feature type="transmembrane region" description="Helical" evidence="7">
    <location>
        <begin position="146"/>
        <end position="166"/>
    </location>
</feature>
<dbReference type="Pfam" id="PF04610">
    <property type="entry name" value="TrbL"/>
    <property type="match status" value="1"/>
</dbReference>
<evidence type="ECO:0000313" key="8">
    <source>
        <dbReference type="EMBL" id="PZR35475.1"/>
    </source>
</evidence>
<feature type="transmembrane region" description="Helical" evidence="7">
    <location>
        <begin position="271"/>
        <end position="293"/>
    </location>
</feature>
<feature type="compositionally biased region" description="Low complexity" evidence="6">
    <location>
        <begin position="362"/>
        <end position="377"/>
    </location>
</feature>
<evidence type="ECO:0000256" key="7">
    <source>
        <dbReference type="SAM" id="Phobius"/>
    </source>
</evidence>
<feature type="transmembrane region" description="Helical" evidence="7">
    <location>
        <begin position="173"/>
        <end position="196"/>
    </location>
</feature>
<comment type="subcellular location">
    <subcellularLocation>
        <location evidence="1">Membrane</location>
        <topology evidence="1">Multi-pass membrane protein</topology>
    </subcellularLocation>
</comment>
<evidence type="ECO:0000256" key="3">
    <source>
        <dbReference type="ARBA" id="ARBA00022692"/>
    </source>
</evidence>
<organism evidence="8 9">
    <name type="scientific">Caulobacter segnis</name>
    <dbReference type="NCBI Taxonomy" id="88688"/>
    <lineage>
        <taxon>Bacteria</taxon>
        <taxon>Pseudomonadati</taxon>
        <taxon>Pseudomonadota</taxon>
        <taxon>Alphaproteobacteria</taxon>
        <taxon>Caulobacterales</taxon>
        <taxon>Caulobacteraceae</taxon>
        <taxon>Caulobacter</taxon>
    </lineage>
</organism>
<feature type="transmembrane region" description="Helical" evidence="7">
    <location>
        <begin position="62"/>
        <end position="82"/>
    </location>
</feature>
<reference evidence="8 9" key="1">
    <citation type="submission" date="2017-08" db="EMBL/GenBank/DDBJ databases">
        <title>Infants hospitalized years apart are colonized by the same room-sourced microbial strains.</title>
        <authorList>
            <person name="Brooks B."/>
            <person name="Olm M.R."/>
            <person name="Firek B.A."/>
            <person name="Baker R."/>
            <person name="Thomas B.C."/>
            <person name="Morowitz M.J."/>
            <person name="Banfield J.F."/>
        </authorList>
    </citation>
    <scope>NUCLEOTIDE SEQUENCE [LARGE SCALE GENOMIC DNA]</scope>
    <source>
        <strain evidence="8">S2_003_000_R2_4</strain>
    </source>
</reference>
<protein>
    <submittedName>
        <fullName evidence="8">P-type conjugative transfer protein TrbL</fullName>
    </submittedName>
</protein>
<evidence type="ECO:0000256" key="1">
    <source>
        <dbReference type="ARBA" id="ARBA00004141"/>
    </source>
</evidence>
<feature type="compositionally biased region" description="Gly residues" evidence="6">
    <location>
        <begin position="318"/>
        <end position="347"/>
    </location>
</feature>
<evidence type="ECO:0000256" key="6">
    <source>
        <dbReference type="SAM" id="MobiDB-lite"/>
    </source>
</evidence>
<dbReference type="EMBL" id="QFQZ01000015">
    <property type="protein sequence ID" value="PZR35475.1"/>
    <property type="molecule type" value="Genomic_DNA"/>
</dbReference>
<feature type="transmembrane region" description="Helical" evidence="7">
    <location>
        <begin position="31"/>
        <end position="50"/>
    </location>
</feature>
<accession>A0A2W5VJH7</accession>
<comment type="caution">
    <text evidence="8">The sequence shown here is derived from an EMBL/GenBank/DDBJ whole genome shotgun (WGS) entry which is preliminary data.</text>
</comment>
<comment type="similarity">
    <text evidence="2">Belongs to the TrbL/VirB6 family.</text>
</comment>
<dbReference type="NCBIfam" id="TIGR02783">
    <property type="entry name" value="TrbL_P"/>
    <property type="match status" value="1"/>
</dbReference>
<sequence length="407" mass="40474">MTTASPAAIDDLLDRYTSQVGSGFGLIQGDVQTTFGILMIISLGLSALLWALDEHQNVPAALVRKILLFGFFAWLISGWKALTLTVINGFAALGLKAGGGALTVGDLMQPSKVAIDGMKVAFDLLKYIGRLASEGMGVGFFTHIDAILITAVAAIGVILAFMVLAVEIAVTIVEFYIVTLIGFVTVPFGILTQTAFMSERAIGYVVAVGAKVMALALVVSIGEQIFASYTVSAEPTWAESCGLLLAALLIVMLAFKVPAVAAAQITGGPQLSAGSAAAGAVGLAATIGGAALVGRWAMGAGAAAGSASSARSASRLPPGGGAARGGSAGGPTGGSGGGAGGGSGAGPVAGARKAATTSAVVGRARAAYPPPSSASRGALDEPPPEPPAGEPTPPDEWEPDPPRPPKP</sequence>
<dbReference type="GO" id="GO:0030255">
    <property type="term" value="P:protein secretion by the type IV secretion system"/>
    <property type="evidence" value="ECO:0007669"/>
    <property type="project" value="InterPro"/>
</dbReference>
<dbReference type="AlphaFoldDB" id="A0A2W5VJH7"/>
<evidence type="ECO:0000256" key="5">
    <source>
        <dbReference type="ARBA" id="ARBA00023136"/>
    </source>
</evidence>
<keyword evidence="4 7" id="KW-1133">Transmembrane helix</keyword>
<evidence type="ECO:0000256" key="4">
    <source>
        <dbReference type="ARBA" id="ARBA00022989"/>
    </source>
</evidence>
<keyword evidence="5 7" id="KW-0472">Membrane</keyword>
<evidence type="ECO:0000256" key="2">
    <source>
        <dbReference type="ARBA" id="ARBA00007802"/>
    </source>
</evidence>
<name>A0A2W5VJH7_9CAUL</name>
<evidence type="ECO:0000313" key="9">
    <source>
        <dbReference type="Proteomes" id="UP000249393"/>
    </source>
</evidence>